<dbReference type="InterPro" id="IPR036514">
    <property type="entry name" value="SGNH_hydro_sf"/>
</dbReference>
<name>A0A517MXV8_9BACT</name>
<dbReference type="SUPFAM" id="SSF52266">
    <property type="entry name" value="SGNH hydrolase"/>
    <property type="match status" value="1"/>
</dbReference>
<keyword evidence="2 5" id="KW-0378">Hydrolase</keyword>
<accession>A0A517MXV8</accession>
<sequence length="376" mass="40815">MCGIGFDAHTSSCLSCPRTVRIASEARKRESPPTVRAQNRPTLKETPPVMQSENLKNRLLLGIGTFLCVLWISFPVRVDAAVIALAGDSTVASNNGWGDALSNFIPTTYTVNNQGINGRSTKSFINEGRWQNTLDLNSDYVFIQFGHNDQKLNNSSLGTYPDDNPTHVTPGPLDLYSGNLRSMVDDVVSSGATPILLTPVARRWTPYTSTQAQININNWLGATDGFGNQYSLLDYADAVKAVGIEKNVTVIDLNQLSLNLYIEMIGNGEDISTFGPPEDNTHFSAVGSLAIAGLVGESITMLWGDFDADGDTDGRDFLRWQIGEAPNPLSQSDLGNWEANYGWVAPSVEVAVVPEPTYLVLLLGILSLGGQFRPTR</sequence>
<dbReference type="PANTHER" id="PTHR43695">
    <property type="entry name" value="PUTATIVE (AFU_ORTHOLOGUE AFUA_2G17250)-RELATED"/>
    <property type="match status" value="1"/>
</dbReference>
<dbReference type="AlphaFoldDB" id="A0A517MXV8"/>
<proteinExistence type="inferred from homology"/>
<dbReference type="OrthoDB" id="9807041at2"/>
<feature type="domain" description="SGNH hydrolase-type esterase" evidence="4">
    <location>
        <begin position="87"/>
        <end position="287"/>
    </location>
</feature>
<evidence type="ECO:0000313" key="5">
    <source>
        <dbReference type="EMBL" id="QDS99706.1"/>
    </source>
</evidence>
<protein>
    <submittedName>
        <fullName evidence="5">Putative rhamnogalacturonan acetylesterase YesY</fullName>
        <ecNumber evidence="5">3.1.1.-</ecNumber>
    </submittedName>
</protein>
<feature type="region of interest" description="Disordered" evidence="3">
    <location>
        <begin position="25"/>
        <end position="47"/>
    </location>
</feature>
<dbReference type="EC" id="3.1.1.-" evidence="5"/>
<dbReference type="KEGG" id="amob:HG15A2_30330"/>
<evidence type="ECO:0000256" key="2">
    <source>
        <dbReference type="ARBA" id="ARBA00022801"/>
    </source>
</evidence>
<dbReference type="InterPro" id="IPR037459">
    <property type="entry name" value="RhgT-like"/>
</dbReference>
<dbReference type="PANTHER" id="PTHR43695:SF1">
    <property type="entry name" value="RHAMNOGALACTURONAN ACETYLESTERASE"/>
    <property type="match status" value="1"/>
</dbReference>
<dbReference type="Pfam" id="PF13472">
    <property type="entry name" value="Lipase_GDSL_2"/>
    <property type="match status" value="1"/>
</dbReference>
<keyword evidence="6" id="KW-1185">Reference proteome</keyword>
<dbReference type="Gene3D" id="3.40.50.1110">
    <property type="entry name" value="SGNH hydrolase"/>
    <property type="match status" value="1"/>
</dbReference>
<evidence type="ECO:0000256" key="1">
    <source>
        <dbReference type="ARBA" id="ARBA00008668"/>
    </source>
</evidence>
<evidence type="ECO:0000259" key="4">
    <source>
        <dbReference type="Pfam" id="PF13472"/>
    </source>
</evidence>
<comment type="similarity">
    <text evidence="1">Belongs to the 'GDSL' lipolytic enzyme family.</text>
</comment>
<dbReference type="EMBL" id="CP036263">
    <property type="protein sequence ID" value="QDS99706.1"/>
    <property type="molecule type" value="Genomic_DNA"/>
</dbReference>
<dbReference type="Proteomes" id="UP000319852">
    <property type="component" value="Chromosome"/>
</dbReference>
<dbReference type="GO" id="GO:0016788">
    <property type="term" value="F:hydrolase activity, acting on ester bonds"/>
    <property type="evidence" value="ECO:0007669"/>
    <property type="project" value="UniProtKB-ARBA"/>
</dbReference>
<reference evidence="5 6" key="1">
    <citation type="submission" date="2019-02" db="EMBL/GenBank/DDBJ databases">
        <title>Deep-cultivation of Planctomycetes and their phenomic and genomic characterization uncovers novel biology.</title>
        <authorList>
            <person name="Wiegand S."/>
            <person name="Jogler M."/>
            <person name="Boedeker C."/>
            <person name="Pinto D."/>
            <person name="Vollmers J."/>
            <person name="Rivas-Marin E."/>
            <person name="Kohn T."/>
            <person name="Peeters S.H."/>
            <person name="Heuer A."/>
            <person name="Rast P."/>
            <person name="Oberbeckmann S."/>
            <person name="Bunk B."/>
            <person name="Jeske O."/>
            <person name="Meyerdierks A."/>
            <person name="Storesund J.E."/>
            <person name="Kallscheuer N."/>
            <person name="Luecker S."/>
            <person name="Lage O.M."/>
            <person name="Pohl T."/>
            <person name="Merkel B.J."/>
            <person name="Hornburger P."/>
            <person name="Mueller R.-W."/>
            <person name="Bruemmer F."/>
            <person name="Labrenz M."/>
            <person name="Spormann A.M."/>
            <person name="Op den Camp H."/>
            <person name="Overmann J."/>
            <person name="Amann R."/>
            <person name="Jetten M.S.M."/>
            <person name="Mascher T."/>
            <person name="Medema M.H."/>
            <person name="Devos D.P."/>
            <person name="Kaster A.-K."/>
            <person name="Ovreas L."/>
            <person name="Rohde M."/>
            <person name="Galperin M.Y."/>
            <person name="Jogler C."/>
        </authorList>
    </citation>
    <scope>NUCLEOTIDE SEQUENCE [LARGE SCALE GENOMIC DNA]</scope>
    <source>
        <strain evidence="5 6">HG15A2</strain>
    </source>
</reference>
<evidence type="ECO:0000313" key="6">
    <source>
        <dbReference type="Proteomes" id="UP000319852"/>
    </source>
</evidence>
<evidence type="ECO:0000256" key="3">
    <source>
        <dbReference type="SAM" id="MobiDB-lite"/>
    </source>
</evidence>
<dbReference type="InterPro" id="IPR013830">
    <property type="entry name" value="SGNH_hydro"/>
</dbReference>
<organism evidence="5 6">
    <name type="scientific">Adhaeretor mobilis</name>
    <dbReference type="NCBI Taxonomy" id="1930276"/>
    <lineage>
        <taxon>Bacteria</taxon>
        <taxon>Pseudomonadati</taxon>
        <taxon>Planctomycetota</taxon>
        <taxon>Planctomycetia</taxon>
        <taxon>Pirellulales</taxon>
        <taxon>Lacipirellulaceae</taxon>
        <taxon>Adhaeretor</taxon>
    </lineage>
</organism>
<gene>
    <name evidence="5" type="primary">yesY</name>
    <name evidence="5" type="ORF">HG15A2_30330</name>
</gene>